<dbReference type="InterPro" id="IPR005467">
    <property type="entry name" value="His_kinase_dom"/>
</dbReference>
<dbReference type="Pfam" id="PF00072">
    <property type="entry name" value="Response_reg"/>
    <property type="match status" value="1"/>
</dbReference>
<dbReference type="PANTHER" id="PTHR43719">
    <property type="entry name" value="TWO-COMPONENT HISTIDINE KINASE"/>
    <property type="match status" value="1"/>
</dbReference>
<organism evidence="19 20">
    <name type="scientific">Hapsidospora chrysogenum (strain ATCC 11550 / CBS 779.69 / DSM 880 / IAM 14645 / JCM 23072 / IMI 49137)</name>
    <name type="common">Acremonium chrysogenum</name>
    <dbReference type="NCBI Taxonomy" id="857340"/>
    <lineage>
        <taxon>Eukaryota</taxon>
        <taxon>Fungi</taxon>
        <taxon>Dikarya</taxon>
        <taxon>Ascomycota</taxon>
        <taxon>Pezizomycotina</taxon>
        <taxon>Sordariomycetes</taxon>
        <taxon>Hypocreomycetidae</taxon>
        <taxon>Hypocreales</taxon>
        <taxon>Bionectriaceae</taxon>
        <taxon>Hapsidospora</taxon>
    </lineage>
</organism>
<keyword evidence="10 16" id="KW-1133">Transmembrane helix</keyword>
<dbReference type="PRINTS" id="PR00344">
    <property type="entry name" value="BCTRLSENSOR"/>
</dbReference>
<dbReference type="InterPro" id="IPR004358">
    <property type="entry name" value="Sig_transdc_His_kin-like_C"/>
</dbReference>
<dbReference type="SUPFAM" id="SSF55874">
    <property type="entry name" value="ATPase domain of HSP90 chaperone/DNA topoisomerase II/histidine kinase"/>
    <property type="match status" value="1"/>
</dbReference>
<dbReference type="PROSITE" id="PS50110">
    <property type="entry name" value="RESPONSE_REGULATORY"/>
    <property type="match status" value="1"/>
</dbReference>
<dbReference type="CDD" id="cd00082">
    <property type="entry name" value="HisKA"/>
    <property type="match status" value="1"/>
</dbReference>
<keyword evidence="20" id="KW-1185">Reference proteome</keyword>
<evidence type="ECO:0000256" key="16">
    <source>
        <dbReference type="SAM" id="Phobius"/>
    </source>
</evidence>
<dbReference type="Gene3D" id="1.10.287.130">
    <property type="match status" value="1"/>
</dbReference>
<dbReference type="InterPro" id="IPR003594">
    <property type="entry name" value="HATPase_dom"/>
</dbReference>
<evidence type="ECO:0000256" key="11">
    <source>
        <dbReference type="ARBA" id="ARBA00023012"/>
    </source>
</evidence>
<feature type="compositionally biased region" description="Basic and acidic residues" evidence="15">
    <location>
        <begin position="737"/>
        <end position="746"/>
    </location>
</feature>
<dbReference type="CDD" id="cd17546">
    <property type="entry name" value="REC_hyHK_CKI1_RcsC-like"/>
    <property type="match status" value="1"/>
</dbReference>
<keyword evidence="7" id="KW-0547">Nucleotide-binding</keyword>
<evidence type="ECO:0000256" key="5">
    <source>
        <dbReference type="ARBA" id="ARBA00022679"/>
    </source>
</evidence>
<evidence type="ECO:0000256" key="15">
    <source>
        <dbReference type="SAM" id="MobiDB-lite"/>
    </source>
</evidence>
<dbReference type="PANTHER" id="PTHR43719:SF34">
    <property type="entry name" value="TWO-COMPONENT SYSTEM PROTEIN B"/>
    <property type="match status" value="1"/>
</dbReference>
<evidence type="ECO:0000256" key="12">
    <source>
        <dbReference type="ARBA" id="ARBA00023136"/>
    </source>
</evidence>
<proteinExistence type="predicted"/>
<evidence type="ECO:0000313" key="20">
    <source>
        <dbReference type="Proteomes" id="UP000029964"/>
    </source>
</evidence>
<keyword evidence="13" id="KW-0325">Glycoprotein</keyword>
<dbReference type="SUPFAM" id="SSF47384">
    <property type="entry name" value="Homodimeric domain of signal transducing histidine kinase"/>
    <property type="match status" value="1"/>
</dbReference>
<dbReference type="SUPFAM" id="SSF52172">
    <property type="entry name" value="CheY-like"/>
    <property type="match status" value="1"/>
</dbReference>
<evidence type="ECO:0000256" key="14">
    <source>
        <dbReference type="PROSITE-ProRule" id="PRU00169"/>
    </source>
</evidence>
<dbReference type="GO" id="GO:0000155">
    <property type="term" value="F:phosphorelay sensor kinase activity"/>
    <property type="evidence" value="ECO:0007669"/>
    <property type="project" value="InterPro"/>
</dbReference>
<comment type="subcellular location">
    <subcellularLocation>
        <location evidence="2">Membrane</location>
    </subcellularLocation>
</comment>
<dbReference type="InterPro" id="IPR003661">
    <property type="entry name" value="HisK_dim/P_dom"/>
</dbReference>
<feature type="compositionally biased region" description="Basic residues" evidence="15">
    <location>
        <begin position="753"/>
        <end position="767"/>
    </location>
</feature>
<dbReference type="SMART" id="SM00387">
    <property type="entry name" value="HATPase_c"/>
    <property type="match status" value="1"/>
</dbReference>
<feature type="region of interest" description="Disordered" evidence="15">
    <location>
        <begin position="1114"/>
        <end position="1188"/>
    </location>
</feature>
<feature type="compositionally biased region" description="Acidic residues" evidence="15">
    <location>
        <begin position="438"/>
        <end position="450"/>
    </location>
</feature>
<gene>
    <name evidence="19" type="ORF">ACRE_039720</name>
</gene>
<dbReference type="Pfam" id="PF02518">
    <property type="entry name" value="HATPase_c"/>
    <property type="match status" value="1"/>
</dbReference>
<dbReference type="Proteomes" id="UP000029964">
    <property type="component" value="Unassembled WGS sequence"/>
</dbReference>
<keyword evidence="8" id="KW-0418">Kinase</keyword>
<evidence type="ECO:0000256" key="7">
    <source>
        <dbReference type="ARBA" id="ARBA00022741"/>
    </source>
</evidence>
<comment type="caution">
    <text evidence="19">The sequence shown here is derived from an EMBL/GenBank/DDBJ whole genome shotgun (WGS) entry which is preliminary data.</text>
</comment>
<feature type="region of interest" description="Disordered" evidence="15">
    <location>
        <begin position="737"/>
        <end position="781"/>
    </location>
</feature>
<dbReference type="Pfam" id="PF00512">
    <property type="entry name" value="HisKA"/>
    <property type="match status" value="1"/>
</dbReference>
<dbReference type="GO" id="GO:0005886">
    <property type="term" value="C:plasma membrane"/>
    <property type="evidence" value="ECO:0007669"/>
    <property type="project" value="UniProtKB-ARBA"/>
</dbReference>
<evidence type="ECO:0000256" key="4">
    <source>
        <dbReference type="ARBA" id="ARBA00022553"/>
    </source>
</evidence>
<keyword evidence="4 14" id="KW-0597">Phosphoprotein</keyword>
<feature type="region of interest" description="Disordered" evidence="15">
    <location>
        <begin position="430"/>
        <end position="465"/>
    </location>
</feature>
<feature type="domain" description="Histidine kinase" evidence="17">
    <location>
        <begin position="564"/>
        <end position="900"/>
    </location>
</feature>
<feature type="transmembrane region" description="Helical" evidence="16">
    <location>
        <begin position="9"/>
        <end position="32"/>
    </location>
</feature>
<feature type="region of interest" description="Disordered" evidence="15">
    <location>
        <begin position="665"/>
        <end position="688"/>
    </location>
</feature>
<dbReference type="STRING" id="857340.A0A086T785"/>
<dbReference type="CDD" id="cd16922">
    <property type="entry name" value="HATPase_EvgS-ArcB-TorS-like"/>
    <property type="match status" value="1"/>
</dbReference>
<dbReference type="FunFam" id="3.40.50.2300:FF:000289">
    <property type="entry name" value="Osmosensing histidine protein kinase SLN1"/>
    <property type="match status" value="1"/>
</dbReference>
<evidence type="ECO:0000256" key="13">
    <source>
        <dbReference type="ARBA" id="ARBA00023180"/>
    </source>
</evidence>
<evidence type="ECO:0000256" key="10">
    <source>
        <dbReference type="ARBA" id="ARBA00022989"/>
    </source>
</evidence>
<feature type="domain" description="Response regulatory" evidence="18">
    <location>
        <begin position="992"/>
        <end position="1112"/>
    </location>
</feature>
<dbReference type="InterPro" id="IPR001789">
    <property type="entry name" value="Sig_transdc_resp-reg_receiver"/>
</dbReference>
<evidence type="ECO:0000256" key="1">
    <source>
        <dbReference type="ARBA" id="ARBA00000085"/>
    </source>
</evidence>
<comment type="catalytic activity">
    <reaction evidence="1">
        <text>ATP + protein L-histidine = ADP + protein N-phospho-L-histidine.</text>
        <dbReference type="EC" id="2.7.13.3"/>
    </reaction>
</comment>
<feature type="modified residue" description="4-aspartylphosphate" evidence="14">
    <location>
        <position position="1047"/>
    </location>
</feature>
<evidence type="ECO:0000256" key="3">
    <source>
        <dbReference type="ARBA" id="ARBA00012438"/>
    </source>
</evidence>
<feature type="compositionally biased region" description="Low complexity" evidence="15">
    <location>
        <begin position="1120"/>
        <end position="1131"/>
    </location>
</feature>
<keyword evidence="5" id="KW-0808">Transferase</keyword>
<dbReference type="OrthoDB" id="60033at2759"/>
<dbReference type="PROSITE" id="PS50109">
    <property type="entry name" value="HIS_KIN"/>
    <property type="match status" value="1"/>
</dbReference>
<evidence type="ECO:0000256" key="2">
    <source>
        <dbReference type="ARBA" id="ARBA00004370"/>
    </source>
</evidence>
<dbReference type="GO" id="GO:0007234">
    <property type="term" value="P:osmosensory signaling via phosphorelay pathway"/>
    <property type="evidence" value="ECO:0007669"/>
    <property type="project" value="UniProtKB-ARBA"/>
</dbReference>
<name>A0A086T785_HAPC1</name>
<keyword evidence="11" id="KW-0902">Two-component regulatory system</keyword>
<dbReference type="InterPro" id="IPR036097">
    <property type="entry name" value="HisK_dim/P_sf"/>
</dbReference>
<dbReference type="FunFam" id="1.10.287.130:FF:000004">
    <property type="entry name" value="Ethylene receptor 1"/>
    <property type="match status" value="1"/>
</dbReference>
<dbReference type="GO" id="GO:0005524">
    <property type="term" value="F:ATP binding"/>
    <property type="evidence" value="ECO:0007669"/>
    <property type="project" value="UniProtKB-KW"/>
</dbReference>
<dbReference type="EC" id="2.7.13.3" evidence="3"/>
<evidence type="ECO:0000259" key="17">
    <source>
        <dbReference type="PROSITE" id="PS50109"/>
    </source>
</evidence>
<dbReference type="Gene3D" id="3.30.565.10">
    <property type="entry name" value="Histidine kinase-like ATPase, C-terminal domain"/>
    <property type="match status" value="1"/>
</dbReference>
<dbReference type="InterPro" id="IPR036890">
    <property type="entry name" value="HATPase_C_sf"/>
</dbReference>
<dbReference type="EMBL" id="JPKY01000035">
    <property type="protein sequence ID" value="KFH45217.1"/>
    <property type="molecule type" value="Genomic_DNA"/>
</dbReference>
<evidence type="ECO:0000256" key="6">
    <source>
        <dbReference type="ARBA" id="ARBA00022692"/>
    </source>
</evidence>
<evidence type="ECO:0000313" key="19">
    <source>
        <dbReference type="EMBL" id="KFH45217.1"/>
    </source>
</evidence>
<reference evidence="20" key="1">
    <citation type="journal article" date="2014" name="Genome Announc.">
        <title>Genome sequence and annotation of Acremonium chrysogenum, producer of the beta-lactam antibiotic cephalosporin C.</title>
        <authorList>
            <person name="Terfehr D."/>
            <person name="Dahlmann T.A."/>
            <person name="Specht T."/>
            <person name="Zadra I."/>
            <person name="Kuernsteiner H."/>
            <person name="Kueck U."/>
        </authorList>
    </citation>
    <scope>NUCLEOTIDE SEQUENCE [LARGE SCALE GENOMIC DNA]</scope>
    <source>
        <strain evidence="20">ATCC 11550 / CBS 779.69 / DSM 880 / IAM 14645 / JCM 23072 / IMI 49137</strain>
    </source>
</reference>
<evidence type="ECO:0000259" key="18">
    <source>
        <dbReference type="PROSITE" id="PS50110"/>
    </source>
</evidence>
<dbReference type="SMART" id="SM00448">
    <property type="entry name" value="REC"/>
    <property type="match status" value="1"/>
</dbReference>
<dbReference type="InterPro" id="IPR050956">
    <property type="entry name" value="2C_system_His_kinase"/>
</dbReference>
<dbReference type="AlphaFoldDB" id="A0A086T785"/>
<dbReference type="Gene3D" id="3.40.50.2300">
    <property type="match status" value="1"/>
</dbReference>
<evidence type="ECO:0000256" key="9">
    <source>
        <dbReference type="ARBA" id="ARBA00022840"/>
    </source>
</evidence>
<accession>A0A086T785</accession>
<dbReference type="CDD" id="cd06225">
    <property type="entry name" value="HAMP"/>
    <property type="match status" value="1"/>
</dbReference>
<keyword evidence="9" id="KW-0067">ATP-binding</keyword>
<feature type="compositionally biased region" description="Polar residues" evidence="15">
    <location>
        <begin position="676"/>
        <end position="688"/>
    </location>
</feature>
<evidence type="ECO:0000256" key="8">
    <source>
        <dbReference type="ARBA" id="ARBA00022777"/>
    </source>
</evidence>
<sequence>MRIAIREQLALLVLVAVLVALTIVSVPTWLYVNNHIASNLKNGLALTASLKASRITSELELIHSNCYTISSRLLIQSALQSFYASGEGNWEGAKIDLTTALSVGTPGSGLLQTRIFSRNSTGPSGGFLNVTAPNVPEIELPYTAPDGSRVTLSDTEYGYPPMLYPNITYVDLDRNNSIRPNTPAIVAEAFPGVRIHLDGGLLLGPLILNETAALLSVSIPIRDNRDQFILGYMTVLALASSIVNVRDSREGLDKSGMVLIVGPTNPWNRFDESTSASNATYTPNKDDFGDLEVHFVLPPSTAGGGDIGRHSEHAYQEGTAGKDFAVQDFPAALDAFTEQIPTVNNASAKLRTHNEDGVSVSVGFARTQTPLVNWTVIVEKSIAETYQPIHTLRDILLGTVFGTAGLLMLIIWPCAHIGVLPIRKLKSATEKSVNPPGYDDDTVSDSDYDDPVSPRSGGQMSHGSKKGIMTTFSRIIKRASGTRQAAHRDSARRMFKIPGKVPEGKHFITDELTELTRTFNDMSDELVKQYLSLDEKVAERTKELSESKKAAEAANESKTLFIANISHELKTPLNGILGMCAVCMEETDVAKIRQSLKVVYESGDLLLHLLEDLLSFSKNQIGHQIVMELKEFRLIDIRSQILSIFDKQVREGQIDFSVTFSAPSDALDQDGGGPLSSDTDSRVSIGQQQRPVKFEERYLWGDQHRILQVIINLVSNSLKFTPPHGKVNVRIRCTGEDLSSRDDDSRASSLSKSHSRNSRSGRVRHRGGSSSMQSTNSGLAIAGVGLPTGRTALTINPMDPRTPHLQHVSDEQHLAPLPGAKSYMFEFEVEDTGPGIPQHLQDRVFEPFVQGDPGLSKKYGGTGLGLSICQQLAVLMGGCVSLHSVEGAGTTFTMHIPLKFASARTSSITSTCPRPTGPNETGSQVQAVDGLVESHKPSAPVDNLAPNSMTSQPRLVGLRQPYFSVGVPGPKPASEIKQIPALNRSDSRSKLRVLVADDNSTNVEVVSRMLKLEDVSDVTIAKDGQEAYDLVKGAVEKNECFDVIFMDVQMPNVDGLQSTRLIRGIGYKSPIVALTAFSEESNVRDCIDSGMDEFLAKPIRRPALKQVLRRYATIPEEPETASTDTSASSASKNPEPEPESPGLEQAKHNSVLLNGGGELPPSPSPTTNADKVESESLAGASAPIIKSC</sequence>
<dbReference type="HOGENOM" id="CLU_003731_0_0_1"/>
<dbReference type="InterPro" id="IPR011006">
    <property type="entry name" value="CheY-like_superfamily"/>
</dbReference>
<keyword evidence="12 16" id="KW-0472">Membrane</keyword>
<protein>
    <recommendedName>
        <fullName evidence="3">histidine kinase</fullName>
        <ecNumber evidence="3">2.7.13.3</ecNumber>
    </recommendedName>
</protein>
<dbReference type="SMART" id="SM00388">
    <property type="entry name" value="HisKA"/>
    <property type="match status" value="1"/>
</dbReference>
<keyword evidence="6 16" id="KW-0812">Transmembrane</keyword>